<keyword evidence="3" id="KW-1185">Reference proteome</keyword>
<proteinExistence type="predicted"/>
<name>A0AAJ0G2I6_9HYPO</name>
<dbReference type="AlphaFoldDB" id="A0AAJ0G2I6"/>
<feature type="compositionally biased region" description="Polar residues" evidence="1">
    <location>
        <begin position="81"/>
        <end position="91"/>
    </location>
</feature>
<dbReference type="EMBL" id="JASWJB010000004">
    <property type="protein sequence ID" value="KAK2616582.1"/>
    <property type="molecule type" value="Genomic_DNA"/>
</dbReference>
<sequence length="354" mass="39118">MSSGDQSPLVMPEVCDQGISTNIAPPDLSEATAGPVNIMPDNYSPGSHPSLLNDECMPEFMDFHDDLFISGFSSSETSSSGNPDANESDFNPSYEPDARFLVNSSIFESDGHGCDVLGSPMDLVSPVPAPPGTSHSSISPELVPVNEEENCDCTGTALRMLELIATPPTRDDWQATEKKLYFLKKVISQCVVLSQCSSCPEDSGLSMLLIVMFEKLQTLFEEVADWRRRNVDHHGVLDSRQSPPSREARSYSSQDRGSPYQKPAAKPRSNLSMGCYQIDTPEEHLNIISTLVLLQLRRLAALVSKMRRNATKCRWDAHLNVLKSLTQRMKRLSATLQICHNLRGSDGRAKFMFC</sequence>
<organism evidence="2 3">
    <name type="scientific">Conoideocrella luteorostrata</name>
    <dbReference type="NCBI Taxonomy" id="1105319"/>
    <lineage>
        <taxon>Eukaryota</taxon>
        <taxon>Fungi</taxon>
        <taxon>Dikarya</taxon>
        <taxon>Ascomycota</taxon>
        <taxon>Pezizomycotina</taxon>
        <taxon>Sordariomycetes</taxon>
        <taxon>Hypocreomycetidae</taxon>
        <taxon>Hypocreales</taxon>
        <taxon>Clavicipitaceae</taxon>
        <taxon>Conoideocrella</taxon>
    </lineage>
</organism>
<comment type="caution">
    <text evidence="2">The sequence shown here is derived from an EMBL/GenBank/DDBJ whole genome shotgun (WGS) entry which is preliminary data.</text>
</comment>
<feature type="compositionally biased region" description="Polar residues" evidence="1">
    <location>
        <begin position="239"/>
        <end position="256"/>
    </location>
</feature>
<evidence type="ECO:0000256" key="1">
    <source>
        <dbReference type="SAM" id="MobiDB-lite"/>
    </source>
</evidence>
<evidence type="ECO:0000313" key="3">
    <source>
        <dbReference type="Proteomes" id="UP001251528"/>
    </source>
</evidence>
<gene>
    <name evidence="2" type="ORF">QQS21_000405</name>
</gene>
<protein>
    <submittedName>
        <fullName evidence="2">Uncharacterized protein</fullName>
    </submittedName>
</protein>
<feature type="region of interest" description="Disordered" evidence="1">
    <location>
        <begin position="235"/>
        <end position="268"/>
    </location>
</feature>
<dbReference type="Proteomes" id="UP001251528">
    <property type="component" value="Unassembled WGS sequence"/>
</dbReference>
<reference evidence="2" key="1">
    <citation type="submission" date="2023-06" db="EMBL/GenBank/DDBJ databases">
        <title>Conoideocrella luteorostrata (Hypocreales: Clavicipitaceae), a potential biocontrol fungus for elongate hemlock scale in United States Christmas tree production areas.</title>
        <authorList>
            <person name="Barrett H."/>
            <person name="Lovett B."/>
            <person name="Macias A.M."/>
            <person name="Stajich J.E."/>
            <person name="Kasson M.T."/>
        </authorList>
    </citation>
    <scope>NUCLEOTIDE SEQUENCE</scope>
    <source>
        <strain evidence="2">ARSEF 14590</strain>
    </source>
</reference>
<feature type="region of interest" description="Disordered" evidence="1">
    <location>
        <begin position="73"/>
        <end position="94"/>
    </location>
</feature>
<accession>A0AAJ0G2I6</accession>
<evidence type="ECO:0000313" key="2">
    <source>
        <dbReference type="EMBL" id="KAK2616582.1"/>
    </source>
</evidence>